<feature type="transmembrane region" description="Helical" evidence="1">
    <location>
        <begin position="70"/>
        <end position="89"/>
    </location>
</feature>
<feature type="transmembrane region" description="Helical" evidence="1">
    <location>
        <begin position="502"/>
        <end position="519"/>
    </location>
</feature>
<feature type="transmembrane region" description="Helical" evidence="1">
    <location>
        <begin position="122"/>
        <end position="143"/>
    </location>
</feature>
<evidence type="ECO:0000313" key="2">
    <source>
        <dbReference type="EMBL" id="CAH1195103.1"/>
    </source>
</evidence>
<feature type="transmembrane region" description="Helical" evidence="1">
    <location>
        <begin position="473"/>
        <end position="496"/>
    </location>
</feature>
<evidence type="ECO:0000313" key="3">
    <source>
        <dbReference type="Proteomes" id="UP000838324"/>
    </source>
</evidence>
<feature type="transmembrane region" description="Helical" evidence="1">
    <location>
        <begin position="428"/>
        <end position="452"/>
    </location>
</feature>
<evidence type="ECO:0008006" key="4">
    <source>
        <dbReference type="Google" id="ProtNLM"/>
    </source>
</evidence>
<name>A0ABM9BU67_9BACL</name>
<sequence>MINIWRLTKIQLLSAFGLNKALHTQEVKERRKLLLLSIAILIGVLMIAVFSFGYSYAMALAFEQIGRVELLLAIMMAVTSMVGFFTTVYKASGVLFSYKDYDLVMSLPVKTSHVVASRILQLYVLNLFFTLMVMLPAGAVYALQAHPEAYYYLLFLPAMLCIPFVPIIAATVIGALISWFSSRFRASRMISLVLTFAAVIAFMAGSFTLNGNGQEELADLGTGLADTIYKLYPLTAMYVDAVCNYRIDSFILFILLSVLSFVIFAAVLGSRYKAIHTGLMTSHAGGKYTMKPLKASTVFHALYQKELRRYFSSSNYILNTSIGMVLLLMSSVSLLFISPEQLGEVAKIPELQHYLNTLAPVFVSMFIALSCTTSSSISLEGNNLWILKSSPVPKHIILLAKVAVNLTITVPITMISCVLLIISLRTGWMDSLLLLVIPVIFACFSALIGVMVNLKLPKLEWTSEVQVVKQSAAVLVAMLIGIISLLVPAGLSILLTGVDGKIILLGAAVIMIVVSLGLYRSMKGNGERLFRGL</sequence>
<proteinExistence type="predicted"/>
<keyword evidence="1" id="KW-0812">Transmembrane</keyword>
<evidence type="ECO:0000256" key="1">
    <source>
        <dbReference type="SAM" id="Phobius"/>
    </source>
</evidence>
<dbReference type="EMBL" id="CAKMMG010000001">
    <property type="protein sequence ID" value="CAH1195103.1"/>
    <property type="molecule type" value="Genomic_DNA"/>
</dbReference>
<keyword evidence="3" id="KW-1185">Reference proteome</keyword>
<accession>A0ABM9BU67</accession>
<dbReference type="RefSeq" id="WP_236332279.1">
    <property type="nucleotide sequence ID" value="NZ_CAKMMG010000001.1"/>
</dbReference>
<keyword evidence="1" id="KW-0472">Membrane</keyword>
<keyword evidence="1" id="KW-1133">Transmembrane helix</keyword>
<gene>
    <name evidence="2" type="ORF">PAECIP111892_01959</name>
</gene>
<feature type="transmembrane region" description="Helical" evidence="1">
    <location>
        <begin position="357"/>
        <end position="377"/>
    </location>
</feature>
<feature type="transmembrane region" description="Helical" evidence="1">
    <location>
        <begin position="398"/>
        <end position="422"/>
    </location>
</feature>
<feature type="transmembrane region" description="Helical" evidence="1">
    <location>
        <begin position="189"/>
        <end position="209"/>
    </location>
</feature>
<reference evidence="2" key="1">
    <citation type="submission" date="2022-01" db="EMBL/GenBank/DDBJ databases">
        <authorList>
            <person name="Criscuolo A."/>
        </authorList>
    </citation>
    <scope>NUCLEOTIDE SEQUENCE</scope>
    <source>
        <strain evidence="2">CIP111892</strain>
    </source>
</reference>
<feature type="transmembrane region" description="Helical" evidence="1">
    <location>
        <begin position="149"/>
        <end position="177"/>
    </location>
</feature>
<comment type="caution">
    <text evidence="2">The sequence shown here is derived from an EMBL/GenBank/DDBJ whole genome shotgun (WGS) entry which is preliminary data.</text>
</comment>
<dbReference type="Proteomes" id="UP000838324">
    <property type="component" value="Unassembled WGS sequence"/>
</dbReference>
<feature type="transmembrane region" description="Helical" evidence="1">
    <location>
        <begin position="250"/>
        <end position="270"/>
    </location>
</feature>
<feature type="transmembrane region" description="Helical" evidence="1">
    <location>
        <begin position="316"/>
        <end position="337"/>
    </location>
</feature>
<organism evidence="2 3">
    <name type="scientific">Paenibacillus auburnensis</name>
    <dbReference type="NCBI Taxonomy" id="2905649"/>
    <lineage>
        <taxon>Bacteria</taxon>
        <taxon>Bacillati</taxon>
        <taxon>Bacillota</taxon>
        <taxon>Bacilli</taxon>
        <taxon>Bacillales</taxon>
        <taxon>Paenibacillaceae</taxon>
        <taxon>Paenibacillus</taxon>
    </lineage>
</organism>
<feature type="transmembrane region" description="Helical" evidence="1">
    <location>
        <begin position="33"/>
        <end position="58"/>
    </location>
</feature>
<protein>
    <recommendedName>
        <fullName evidence="4">ABC transporter permease</fullName>
    </recommendedName>
</protein>